<evidence type="ECO:0000256" key="1">
    <source>
        <dbReference type="SAM" id="MobiDB-lite"/>
    </source>
</evidence>
<feature type="transmembrane region" description="Helical" evidence="2">
    <location>
        <begin position="6"/>
        <end position="25"/>
    </location>
</feature>
<feature type="region of interest" description="Disordered" evidence="1">
    <location>
        <begin position="293"/>
        <end position="312"/>
    </location>
</feature>
<evidence type="ECO:0000313" key="4">
    <source>
        <dbReference type="EMBL" id="KAJ5283614.1"/>
    </source>
</evidence>
<evidence type="ECO:0000313" key="5">
    <source>
        <dbReference type="Proteomes" id="UP001220256"/>
    </source>
</evidence>
<dbReference type="PROSITE" id="PS50172">
    <property type="entry name" value="BRCT"/>
    <property type="match status" value="1"/>
</dbReference>
<sequence>MDSTLIILWVFTWVAIGLIVLRLLLRKLKGRQFILGDYFAMGAILCALVRLALVHVILIWGTNNMSTTFRHTHNFTPEEIRRREIASKFVLANRVFYNSYLWLQKLVLLDTYRRLLTNLRWEKATMISYIGIFAATHMLPGTAAIDRPRDRPERERPAKPQPPEPRNHLHFDPWQSASTGHQRADQGGSFLGSTSWRDARSAKLTMQYRSGDCLPGRGTGPGPANKTTQKTTLVPGAFDGKCASESPPKAPASGEWAMVAGDVAKRNELGVRDIRSFMGVSKRKAVDELGNETKAEMKKPRTVSGGNGSLSPALYAKEMDKETEKSEIEDNPQPKSRSGTGLDLKATSRIFAGVTIFVNGSTLPQISEYKLKHLLASNGAKTSIYMARKTVTHILVGQPNTGSGAGTAVSGAGGGLAANKLQQEIARGGWKGVKVVSVNWALESIKAGRRLAESRFPGMHVAAKGQRSVAGMFGVQGVKK</sequence>
<reference evidence="4 5" key="1">
    <citation type="journal article" date="2023" name="IMA Fungus">
        <title>Comparative genomic study of the Penicillium genus elucidates a diverse pangenome and 15 lateral gene transfer events.</title>
        <authorList>
            <person name="Petersen C."/>
            <person name="Sorensen T."/>
            <person name="Nielsen M.R."/>
            <person name="Sondergaard T.E."/>
            <person name="Sorensen J.L."/>
            <person name="Fitzpatrick D.A."/>
            <person name="Frisvad J.C."/>
            <person name="Nielsen K.L."/>
        </authorList>
    </citation>
    <scope>NUCLEOTIDE SEQUENCE [LARGE SCALE GENOMIC DNA]</scope>
    <source>
        <strain evidence="4 5">IBT 3361</strain>
    </source>
</reference>
<feature type="region of interest" description="Disordered" evidence="1">
    <location>
        <begin position="318"/>
        <end position="341"/>
    </location>
</feature>
<dbReference type="EMBL" id="JAPVEB010000001">
    <property type="protein sequence ID" value="KAJ5283614.1"/>
    <property type="molecule type" value="Genomic_DNA"/>
</dbReference>
<accession>A0ABQ8WX91</accession>
<evidence type="ECO:0000259" key="3">
    <source>
        <dbReference type="PROSITE" id="PS50172"/>
    </source>
</evidence>
<evidence type="ECO:0000256" key="2">
    <source>
        <dbReference type="SAM" id="Phobius"/>
    </source>
</evidence>
<keyword evidence="2" id="KW-1133">Transmembrane helix</keyword>
<dbReference type="Gene3D" id="3.40.50.10190">
    <property type="entry name" value="BRCT domain"/>
    <property type="match status" value="1"/>
</dbReference>
<dbReference type="InterPro" id="IPR036420">
    <property type="entry name" value="BRCT_dom_sf"/>
</dbReference>
<organism evidence="4 5">
    <name type="scientific">Penicillium chrysogenum</name>
    <name type="common">Penicillium notatum</name>
    <dbReference type="NCBI Taxonomy" id="5076"/>
    <lineage>
        <taxon>Eukaryota</taxon>
        <taxon>Fungi</taxon>
        <taxon>Dikarya</taxon>
        <taxon>Ascomycota</taxon>
        <taxon>Pezizomycotina</taxon>
        <taxon>Eurotiomycetes</taxon>
        <taxon>Eurotiomycetidae</taxon>
        <taxon>Eurotiales</taxon>
        <taxon>Aspergillaceae</taxon>
        <taxon>Penicillium</taxon>
        <taxon>Penicillium chrysogenum species complex</taxon>
    </lineage>
</organism>
<dbReference type="InterPro" id="IPR001357">
    <property type="entry name" value="BRCT_dom"/>
</dbReference>
<dbReference type="Proteomes" id="UP001220256">
    <property type="component" value="Unassembled WGS sequence"/>
</dbReference>
<name>A0ABQ8WX91_PENCH</name>
<protein>
    <recommendedName>
        <fullName evidence="3">BRCT domain-containing protein</fullName>
    </recommendedName>
</protein>
<keyword evidence="2" id="KW-0472">Membrane</keyword>
<feature type="region of interest" description="Disordered" evidence="1">
    <location>
        <begin position="209"/>
        <end position="229"/>
    </location>
</feature>
<gene>
    <name evidence="4" type="ORF">N7505_001594</name>
</gene>
<feature type="compositionally biased region" description="Basic and acidic residues" evidence="1">
    <location>
        <begin position="318"/>
        <end position="328"/>
    </location>
</feature>
<proteinExistence type="predicted"/>
<feature type="transmembrane region" description="Helical" evidence="2">
    <location>
        <begin position="37"/>
        <end position="60"/>
    </location>
</feature>
<dbReference type="SUPFAM" id="SSF52113">
    <property type="entry name" value="BRCT domain"/>
    <property type="match status" value="1"/>
</dbReference>
<keyword evidence="5" id="KW-1185">Reference proteome</keyword>
<feature type="region of interest" description="Disordered" evidence="1">
    <location>
        <begin position="143"/>
        <end position="194"/>
    </location>
</feature>
<feature type="compositionally biased region" description="Basic and acidic residues" evidence="1">
    <location>
        <begin position="146"/>
        <end position="158"/>
    </location>
</feature>
<feature type="domain" description="BRCT" evidence="3">
    <location>
        <begin position="346"/>
        <end position="458"/>
    </location>
</feature>
<comment type="caution">
    <text evidence="4">The sequence shown here is derived from an EMBL/GenBank/DDBJ whole genome shotgun (WGS) entry which is preliminary data.</text>
</comment>
<keyword evidence="2" id="KW-0812">Transmembrane</keyword>